<feature type="domain" description="Spermatogenesis-associated protein 20-like TRX" evidence="1">
    <location>
        <begin position="1"/>
        <end position="108"/>
    </location>
</feature>
<dbReference type="Gene3D" id="1.50.10.10">
    <property type="match status" value="1"/>
</dbReference>
<dbReference type="Pfam" id="PF03190">
    <property type="entry name" value="Thioredox_DsbH"/>
    <property type="match status" value="1"/>
</dbReference>
<sequence length="633" mass="71694">MERESFENEEVAKLLNDNFVSIKVDREERPDIDNLYMAVCQTLTGQGGWPLNVLLTPDQQPFYAGTYFPRRSILGRMGLMDMLEQIRDRWQKDQQGIVDLSTELMEEVKQHTLTSHTGEVHEGLLHEAYEQFIKRYDSVYGGFGSAPKFPSPHNLSLLLAYGRAYNHAEATRMAVHTLDSMYRGGIYDHVGFGFARYSTDEQWLVPHFEKMLYDNALLAIAYLDGYQATGEQKFAEIAETIFTYVLRDMISPEGAFYSAEDADSEGEEGKFYVFTREEIEQVLDLEDMHTYCHIYDITPEGNFESKNIPNLIHPSLEEVAAERGLSLLGLETLLEECRTKLWAYREQRVHPSKDDKILTAWNGLMLAALARAGKTLQKPVYANAAARAAEFLWQHLRREDGRLLARFREGEAAYEAYVDDYAYLLWGCLELFEATGQALHLKRVLELKDNLFRLFYDEQDGAFYFSGRDGEQLLTQSKEIYDGALPSGNSVLAVQLNRLAAITQDADLQIVGGKLLEAFGGTVSKYPTGYSMYLQGVLHQVQGSKEIVISGRAEDPMLHEMISAVQIAYLPGAALIVNYQGKQGADLRMILPHLEDKPAIQDQATVYICENFACHAPLTTLEALKDELAWHVS</sequence>
<dbReference type="PANTHER" id="PTHR42899:SF1">
    <property type="entry name" value="SPERMATOGENESIS-ASSOCIATED PROTEIN 20"/>
    <property type="match status" value="1"/>
</dbReference>
<organism evidence="2 3">
    <name type="scientific">Paenibacillus shirakamiensis</name>
    <dbReference type="NCBI Taxonomy" id="1265935"/>
    <lineage>
        <taxon>Bacteria</taxon>
        <taxon>Bacillati</taxon>
        <taxon>Bacillota</taxon>
        <taxon>Bacilli</taxon>
        <taxon>Bacillales</taxon>
        <taxon>Paenibacillaceae</taxon>
        <taxon>Paenibacillus</taxon>
    </lineage>
</organism>
<accession>A0ABS4JD84</accession>
<dbReference type="InterPro" id="IPR036249">
    <property type="entry name" value="Thioredoxin-like_sf"/>
</dbReference>
<dbReference type="InterPro" id="IPR012341">
    <property type="entry name" value="6hp_glycosidase-like_sf"/>
</dbReference>
<evidence type="ECO:0000259" key="1">
    <source>
        <dbReference type="Pfam" id="PF03190"/>
    </source>
</evidence>
<dbReference type="SUPFAM" id="SSF48208">
    <property type="entry name" value="Six-hairpin glycosidases"/>
    <property type="match status" value="1"/>
</dbReference>
<keyword evidence="3" id="KW-1185">Reference proteome</keyword>
<proteinExistence type="predicted"/>
<dbReference type="PIRSF" id="PIRSF006402">
    <property type="entry name" value="UCP006402_thioredoxin"/>
    <property type="match status" value="1"/>
</dbReference>
<dbReference type="PANTHER" id="PTHR42899">
    <property type="entry name" value="SPERMATOGENESIS-ASSOCIATED PROTEIN 20"/>
    <property type="match status" value="1"/>
</dbReference>
<dbReference type="InterPro" id="IPR024705">
    <property type="entry name" value="Ssp411"/>
</dbReference>
<dbReference type="Gene3D" id="3.40.30.10">
    <property type="entry name" value="Glutaredoxin"/>
    <property type="match status" value="1"/>
</dbReference>
<dbReference type="EMBL" id="JAGGLD010000001">
    <property type="protein sequence ID" value="MBP1999671.1"/>
    <property type="molecule type" value="Genomic_DNA"/>
</dbReference>
<reference evidence="2 3" key="1">
    <citation type="submission" date="2021-03" db="EMBL/GenBank/DDBJ databases">
        <title>Genomic Encyclopedia of Type Strains, Phase IV (KMG-IV): sequencing the most valuable type-strain genomes for metagenomic binning, comparative biology and taxonomic classification.</title>
        <authorList>
            <person name="Goeker M."/>
        </authorList>
    </citation>
    <scope>NUCLEOTIDE SEQUENCE [LARGE SCALE GENOMIC DNA]</scope>
    <source>
        <strain evidence="2 3">DSM 26806</strain>
    </source>
</reference>
<evidence type="ECO:0000313" key="2">
    <source>
        <dbReference type="EMBL" id="MBP1999671.1"/>
    </source>
</evidence>
<dbReference type="Proteomes" id="UP001519288">
    <property type="component" value="Unassembled WGS sequence"/>
</dbReference>
<gene>
    <name evidence="2" type="ORF">J2Z69_000690</name>
</gene>
<name>A0ABS4JD84_9BACL</name>
<protein>
    <submittedName>
        <fullName evidence="2">Uncharacterized protein YyaL (SSP411 family)</fullName>
    </submittedName>
</protein>
<dbReference type="SUPFAM" id="SSF52833">
    <property type="entry name" value="Thioredoxin-like"/>
    <property type="match status" value="1"/>
</dbReference>
<comment type="caution">
    <text evidence="2">The sequence shown here is derived from an EMBL/GenBank/DDBJ whole genome shotgun (WGS) entry which is preliminary data.</text>
</comment>
<evidence type="ECO:0000313" key="3">
    <source>
        <dbReference type="Proteomes" id="UP001519288"/>
    </source>
</evidence>
<dbReference type="InterPro" id="IPR008928">
    <property type="entry name" value="6-hairpin_glycosidase_sf"/>
</dbReference>
<dbReference type="InterPro" id="IPR004879">
    <property type="entry name" value="Ssp411-like_TRX"/>
</dbReference>